<organism evidence="2">
    <name type="scientific">Arion vulgaris</name>
    <dbReference type="NCBI Taxonomy" id="1028688"/>
    <lineage>
        <taxon>Eukaryota</taxon>
        <taxon>Metazoa</taxon>
        <taxon>Spiralia</taxon>
        <taxon>Lophotrochozoa</taxon>
        <taxon>Mollusca</taxon>
        <taxon>Gastropoda</taxon>
        <taxon>Heterobranchia</taxon>
        <taxon>Euthyneura</taxon>
        <taxon>Panpulmonata</taxon>
        <taxon>Eupulmonata</taxon>
        <taxon>Stylommatophora</taxon>
        <taxon>Helicina</taxon>
        <taxon>Arionoidea</taxon>
        <taxon>Arionidae</taxon>
        <taxon>Arion</taxon>
    </lineage>
</organism>
<protein>
    <submittedName>
        <fullName evidence="2">Uncharacterized protein</fullName>
    </submittedName>
</protein>
<dbReference type="EMBL" id="HACG01022793">
    <property type="protein sequence ID" value="CEK69658.1"/>
    <property type="molecule type" value="Transcribed_RNA"/>
</dbReference>
<reference evidence="2" key="1">
    <citation type="submission" date="2014-12" db="EMBL/GenBank/DDBJ databases">
        <title>Insight into the proteome of Arion vulgaris.</title>
        <authorList>
            <person name="Aradska J."/>
            <person name="Bulat T."/>
            <person name="Smidak R."/>
            <person name="Sarate P."/>
            <person name="Gangsoo J."/>
            <person name="Sialana F."/>
            <person name="Bilban M."/>
            <person name="Lubec G."/>
        </authorList>
    </citation>
    <scope>NUCLEOTIDE SEQUENCE</scope>
    <source>
        <tissue evidence="2">Skin</tissue>
    </source>
</reference>
<feature type="region of interest" description="Disordered" evidence="1">
    <location>
        <begin position="246"/>
        <end position="287"/>
    </location>
</feature>
<gene>
    <name evidence="2" type="primary">ORF71071</name>
</gene>
<feature type="region of interest" description="Disordered" evidence="1">
    <location>
        <begin position="154"/>
        <end position="180"/>
    </location>
</feature>
<feature type="region of interest" description="Disordered" evidence="1">
    <location>
        <begin position="95"/>
        <end position="134"/>
    </location>
</feature>
<accession>A0A0B6ZMB3</accession>
<feature type="compositionally biased region" description="Basic residues" evidence="1">
    <location>
        <begin position="158"/>
        <end position="168"/>
    </location>
</feature>
<evidence type="ECO:0000256" key="1">
    <source>
        <dbReference type="SAM" id="MobiDB-lite"/>
    </source>
</evidence>
<feature type="compositionally biased region" description="Low complexity" evidence="1">
    <location>
        <begin position="95"/>
        <end position="111"/>
    </location>
</feature>
<evidence type="ECO:0000313" key="2">
    <source>
        <dbReference type="EMBL" id="CEK69658.1"/>
    </source>
</evidence>
<dbReference type="AlphaFoldDB" id="A0A0B6ZMB3"/>
<sequence length="367" mass="41150">MQLFDQDFVCNKKDHAKNLFSLYRLPPDGCNKEHIQLSINQLSDNLDCSVSEESISLRHLPLPVPCKVTTNLNSGLLPVLSSGSFSIVSIDSLSPRVSSSGSDSEEGNSTSDLSQHSNTNTTMPCRVHRSSARREMRSRLLSAELMDISSSGLSLVSSKKKSHSIPTRHKTDHDKKPHHSGTVLSVQTLNHTNKPYDQTLFASSNDIHYSKEIGVIPHVPSQSMPFTERKSSWGFMDVMPEKKFGRFSSRKKQTSNDGEYIDMSLPNKPPKLKSQSLSTDRLERGKHRRTGRNLKTKIENYNNVIYVPPVLDIRRLVSNAASSRITTKPLIIPRIFGVSYQEAEYSEPLPKLPPREPIMQRSNSISP</sequence>
<feature type="region of interest" description="Disordered" evidence="1">
    <location>
        <begin position="346"/>
        <end position="367"/>
    </location>
</feature>
<proteinExistence type="predicted"/>
<name>A0A0B6ZMB3_9EUPU</name>
<feature type="compositionally biased region" description="Polar residues" evidence="1">
    <location>
        <begin position="112"/>
        <end position="123"/>
    </location>
</feature>